<organism evidence="2 3">
    <name type="scientific">Mucilaginibacter segetis</name>
    <dbReference type="NCBI Taxonomy" id="2793071"/>
    <lineage>
        <taxon>Bacteria</taxon>
        <taxon>Pseudomonadati</taxon>
        <taxon>Bacteroidota</taxon>
        <taxon>Sphingobacteriia</taxon>
        <taxon>Sphingobacteriales</taxon>
        <taxon>Sphingobacteriaceae</taxon>
        <taxon>Mucilaginibacter</taxon>
    </lineage>
</organism>
<name>A0A934UNG4_9SPHI</name>
<evidence type="ECO:0000313" key="2">
    <source>
        <dbReference type="EMBL" id="MBK0380768.1"/>
    </source>
</evidence>
<gene>
    <name evidence="2" type="ORF">I5M19_15700</name>
</gene>
<keyword evidence="3" id="KW-1185">Reference proteome</keyword>
<dbReference type="Proteomes" id="UP000613193">
    <property type="component" value="Unassembled WGS sequence"/>
</dbReference>
<feature type="compositionally biased region" description="Basic and acidic residues" evidence="1">
    <location>
        <begin position="49"/>
        <end position="60"/>
    </location>
</feature>
<dbReference type="CDD" id="cd06268">
    <property type="entry name" value="PBP1_ABC_transporter_LIVBP-like"/>
    <property type="match status" value="1"/>
</dbReference>
<reference evidence="2" key="1">
    <citation type="submission" date="2020-12" db="EMBL/GenBank/DDBJ databases">
        <title>Bacterial novel species Mucilaginibacter sp. SD-g isolated from soil.</title>
        <authorList>
            <person name="Jung H.-Y."/>
        </authorList>
    </citation>
    <scope>NUCLEOTIDE SEQUENCE</scope>
    <source>
        <strain evidence="2">SD-g</strain>
    </source>
</reference>
<feature type="region of interest" description="Disordered" evidence="1">
    <location>
        <begin position="31"/>
        <end position="67"/>
    </location>
</feature>
<protein>
    <submittedName>
        <fullName evidence="2">Amino acid ABC transporter substrate-binding protein</fullName>
    </submittedName>
</protein>
<dbReference type="AlphaFoldDB" id="A0A934UNG4"/>
<proteinExistence type="predicted"/>
<dbReference type="RefSeq" id="WP_200067307.1">
    <property type="nucleotide sequence ID" value="NZ_JAEHFW010000003.1"/>
</dbReference>
<dbReference type="PROSITE" id="PS51257">
    <property type="entry name" value="PROKAR_LIPOPROTEIN"/>
    <property type="match status" value="1"/>
</dbReference>
<dbReference type="InterPro" id="IPR028082">
    <property type="entry name" value="Peripla_BP_I"/>
</dbReference>
<dbReference type="SUPFAM" id="SSF53822">
    <property type="entry name" value="Periplasmic binding protein-like I"/>
    <property type="match status" value="1"/>
</dbReference>
<evidence type="ECO:0000256" key="1">
    <source>
        <dbReference type="SAM" id="MobiDB-lite"/>
    </source>
</evidence>
<evidence type="ECO:0000313" key="3">
    <source>
        <dbReference type="Proteomes" id="UP000613193"/>
    </source>
</evidence>
<feature type="compositionally biased region" description="Pro residues" evidence="1">
    <location>
        <begin position="37"/>
        <end position="47"/>
    </location>
</feature>
<dbReference type="EMBL" id="JAEHFW010000003">
    <property type="protein sequence ID" value="MBK0380768.1"/>
    <property type="molecule type" value="Genomic_DNA"/>
</dbReference>
<dbReference type="Gene3D" id="3.40.50.2300">
    <property type="match status" value="2"/>
</dbReference>
<accession>A0A934UNG4</accession>
<comment type="caution">
    <text evidence="2">The sequence shown here is derived from an EMBL/GenBank/DDBJ whole genome shotgun (WGS) entry which is preliminary data.</text>
</comment>
<sequence length="423" mass="47552">MTSVRNHRLLLNGNKWLIFFLAATMAACSPKVRQTPKPTPIPPPPTEKNPSKPEKPVEKKPVKKHTDKPASISMILPLGLDQLRPGQQYSAANLTKANMAAEYYQGFKLALDSLATSTGTDYKLEIFDSKDRVAEAHSLGYNPRIRSSDLIVGPVFPEDIKAFTSVLASAKQPIVSPLSPSAPSTYKNPHLLTMTPPLEYHAAGAATYVFERLRPKKIFILKSGYSEDNDYIIPFKKTIDSLSNKHIQVISTTVVHGDLKGLMPQLSRTADNIFIIPSTKQAFLTITLRSLEDLSDEYPVQVFGHPNWEKLTYLKAAQLQHVNTHITSSYKVDYKSVATVVFLRNYRRAYHTEPTEYAIKGFDEGLYLGQLLADGDDHIKKPDEYNYLGLHNDFHFVKVPGQGWVNAHVDILKYENFELKRAE</sequence>